<keyword evidence="1" id="KW-0472">Membrane</keyword>
<protein>
    <submittedName>
        <fullName evidence="2">Uncharacterized protein</fullName>
    </submittedName>
</protein>
<keyword evidence="1" id="KW-0812">Transmembrane</keyword>
<dbReference type="Proteomes" id="UP000198336">
    <property type="component" value="Unassembled WGS sequence"/>
</dbReference>
<comment type="caution">
    <text evidence="2">The sequence shown here is derived from an EMBL/GenBank/DDBJ whole genome shotgun (WGS) entry which is preliminary data.</text>
</comment>
<accession>A0A226I217</accession>
<proteinExistence type="predicted"/>
<name>A0A226I217_9FLAO</name>
<dbReference type="EMBL" id="MUHA01000010">
    <property type="protein sequence ID" value="OXB00425.1"/>
    <property type="molecule type" value="Genomic_DNA"/>
</dbReference>
<dbReference type="RefSeq" id="WP_089053941.1">
    <property type="nucleotide sequence ID" value="NZ_MUHA01000010.1"/>
</dbReference>
<organism evidence="2 3">
    <name type="scientific">Flavobacterium oncorhynchi</name>
    <dbReference type="NCBI Taxonomy" id="728056"/>
    <lineage>
        <taxon>Bacteria</taxon>
        <taxon>Pseudomonadati</taxon>
        <taxon>Bacteroidota</taxon>
        <taxon>Flavobacteriia</taxon>
        <taxon>Flavobacteriales</taxon>
        <taxon>Flavobacteriaceae</taxon>
        <taxon>Flavobacterium</taxon>
    </lineage>
</organism>
<sequence>MKKKLFYTILFLIIVVVGFYAFIGINFGNGVAKMAKDLNKVQKEWKEKKEEPLDTIKNFVVKKLDSVNKKKSNPRAKSNK</sequence>
<gene>
    <name evidence="2" type="ORF">B0A75_08935</name>
</gene>
<evidence type="ECO:0000313" key="2">
    <source>
        <dbReference type="EMBL" id="OXB00425.1"/>
    </source>
</evidence>
<keyword evidence="3" id="KW-1185">Reference proteome</keyword>
<evidence type="ECO:0000313" key="3">
    <source>
        <dbReference type="Proteomes" id="UP000198336"/>
    </source>
</evidence>
<reference evidence="2 3" key="1">
    <citation type="submission" date="2016-11" db="EMBL/GenBank/DDBJ databases">
        <title>Whole genomes of Flavobacteriaceae.</title>
        <authorList>
            <person name="Stine C."/>
            <person name="Li C."/>
            <person name="Tadesse D."/>
        </authorList>
    </citation>
    <scope>NUCLEOTIDE SEQUENCE [LARGE SCALE GENOMIC DNA]</scope>
    <source>
        <strain evidence="2 3">CCUG 59446</strain>
    </source>
</reference>
<keyword evidence="1" id="KW-1133">Transmembrane helix</keyword>
<dbReference type="AlphaFoldDB" id="A0A226I217"/>
<feature type="transmembrane region" description="Helical" evidence="1">
    <location>
        <begin position="6"/>
        <end position="27"/>
    </location>
</feature>
<evidence type="ECO:0000256" key="1">
    <source>
        <dbReference type="SAM" id="Phobius"/>
    </source>
</evidence>